<evidence type="ECO:0000256" key="1">
    <source>
        <dbReference type="ARBA" id="ARBA00004496"/>
    </source>
</evidence>
<gene>
    <name evidence="6" type="ORF">N7U66_06675</name>
</gene>
<dbReference type="Pfam" id="PF13424">
    <property type="entry name" value="TPR_12"/>
    <property type="match status" value="1"/>
</dbReference>
<reference evidence="6" key="1">
    <citation type="submission" date="2022-11" db="EMBL/GenBank/DDBJ databases">
        <title>Lacinutrix neustonica HL-RS19T sp. nov., isolated from the surface microlayer sample of brackish Lake Shihwa.</title>
        <authorList>
            <person name="Choi J.Y."/>
            <person name="Hwang C.Y."/>
        </authorList>
    </citation>
    <scope>NUCLEOTIDE SEQUENCE</scope>
    <source>
        <strain evidence="6">HL-RS19</strain>
    </source>
</reference>
<dbReference type="Proteomes" id="UP001164705">
    <property type="component" value="Chromosome"/>
</dbReference>
<dbReference type="SUPFAM" id="SSF48452">
    <property type="entry name" value="TPR-like"/>
    <property type="match status" value="1"/>
</dbReference>
<evidence type="ECO:0000256" key="4">
    <source>
        <dbReference type="ARBA" id="ARBA00022803"/>
    </source>
</evidence>
<comment type="subcellular location">
    <subcellularLocation>
        <location evidence="1">Cytoplasm</location>
    </subcellularLocation>
</comment>
<dbReference type="KEGG" id="lnu:N7U66_06675"/>
<keyword evidence="2" id="KW-0963">Cytoplasm</keyword>
<evidence type="ECO:0000256" key="2">
    <source>
        <dbReference type="ARBA" id="ARBA00022490"/>
    </source>
</evidence>
<dbReference type="InterPro" id="IPR051476">
    <property type="entry name" value="Bac_ResReg_Asp_Phosphatase"/>
</dbReference>
<keyword evidence="4" id="KW-0802">TPR repeat</keyword>
<protein>
    <recommendedName>
        <fullName evidence="8">Tetratricopeptide repeat protein</fullName>
    </recommendedName>
</protein>
<proteinExistence type="inferred from homology"/>
<sequence>MSLIEANTEKLMAFTNLPQMERVNSLLEKAYVGRTSDLSKSIALSKEALQMSRDLEDQLLIGNSLNKLGLFYMIISDFEKSNAASSEAITCFKAIKNERGIADAKYTLGSVLYKSDNHHKGLYYLLEAMTIYKTYDDFSNLSKVEKAIGTIYEYLGDTINAFKAYKSAIKNARKINDTNLESNVFNNLYWFSTKKRQVKNCDENDHLFSKIKTGKWRYKRLWFCPLRSGKSIFIH</sequence>
<accession>A0A9E8MXM2</accession>
<dbReference type="InterPro" id="IPR011990">
    <property type="entry name" value="TPR-like_helical_dom_sf"/>
</dbReference>
<dbReference type="PANTHER" id="PTHR46630">
    <property type="entry name" value="TETRATRICOPEPTIDE REPEAT PROTEIN 29"/>
    <property type="match status" value="1"/>
</dbReference>
<dbReference type="EMBL" id="CP113088">
    <property type="protein sequence ID" value="WAC03251.1"/>
    <property type="molecule type" value="Genomic_DNA"/>
</dbReference>
<dbReference type="RefSeq" id="WP_267677827.1">
    <property type="nucleotide sequence ID" value="NZ_CP113088.1"/>
</dbReference>
<dbReference type="AlphaFoldDB" id="A0A9E8MXM2"/>
<dbReference type="Gene3D" id="1.25.40.10">
    <property type="entry name" value="Tetratricopeptide repeat domain"/>
    <property type="match status" value="1"/>
</dbReference>
<name>A0A9E8MXM2_9FLAO</name>
<evidence type="ECO:0000256" key="5">
    <source>
        <dbReference type="ARBA" id="ARBA00038253"/>
    </source>
</evidence>
<dbReference type="PANTHER" id="PTHR46630:SF1">
    <property type="entry name" value="TETRATRICOPEPTIDE REPEAT PROTEIN 29"/>
    <property type="match status" value="1"/>
</dbReference>
<evidence type="ECO:0008006" key="8">
    <source>
        <dbReference type="Google" id="ProtNLM"/>
    </source>
</evidence>
<dbReference type="GO" id="GO:0005737">
    <property type="term" value="C:cytoplasm"/>
    <property type="evidence" value="ECO:0007669"/>
    <property type="project" value="UniProtKB-SubCell"/>
</dbReference>
<keyword evidence="3" id="KW-0677">Repeat</keyword>
<comment type="similarity">
    <text evidence="5">Belongs to the Rap family.</text>
</comment>
<evidence type="ECO:0000313" key="7">
    <source>
        <dbReference type="Proteomes" id="UP001164705"/>
    </source>
</evidence>
<evidence type="ECO:0000256" key="3">
    <source>
        <dbReference type="ARBA" id="ARBA00022737"/>
    </source>
</evidence>
<evidence type="ECO:0000313" key="6">
    <source>
        <dbReference type="EMBL" id="WAC03251.1"/>
    </source>
</evidence>
<organism evidence="6 7">
    <name type="scientific">Lacinutrix neustonica</name>
    <dbReference type="NCBI Taxonomy" id="2980107"/>
    <lineage>
        <taxon>Bacteria</taxon>
        <taxon>Pseudomonadati</taxon>
        <taxon>Bacteroidota</taxon>
        <taxon>Flavobacteriia</taxon>
        <taxon>Flavobacteriales</taxon>
        <taxon>Flavobacteriaceae</taxon>
        <taxon>Lacinutrix</taxon>
    </lineage>
</organism>
<keyword evidence="7" id="KW-1185">Reference proteome</keyword>